<dbReference type="SUPFAM" id="SSF55144">
    <property type="entry name" value="LigT-like"/>
    <property type="match status" value="1"/>
</dbReference>
<evidence type="ECO:0000256" key="1">
    <source>
        <dbReference type="SAM" id="SignalP"/>
    </source>
</evidence>
<dbReference type="Gene3D" id="3.90.1140.10">
    <property type="entry name" value="Cyclic phosphodiesterase"/>
    <property type="match status" value="1"/>
</dbReference>
<organism evidence="3 4">
    <name type="scientific">Undibacterium hunanense</name>
    <dbReference type="NCBI Taxonomy" id="2762292"/>
    <lineage>
        <taxon>Bacteria</taxon>
        <taxon>Pseudomonadati</taxon>
        <taxon>Pseudomonadota</taxon>
        <taxon>Betaproteobacteria</taxon>
        <taxon>Burkholderiales</taxon>
        <taxon>Oxalobacteraceae</taxon>
        <taxon>Undibacterium</taxon>
    </lineage>
</organism>
<dbReference type="InterPro" id="IPR009097">
    <property type="entry name" value="Cyclic_Pdiesterase"/>
</dbReference>
<name>A0ABR6ZX16_9BURK</name>
<dbReference type="Pfam" id="PF08975">
    <property type="entry name" value="2H-phosphodiest"/>
    <property type="match status" value="1"/>
</dbReference>
<dbReference type="InterPro" id="IPR006311">
    <property type="entry name" value="TAT_signal"/>
</dbReference>
<proteinExistence type="predicted"/>
<accession>A0ABR6ZX16</accession>
<dbReference type="PROSITE" id="PS51318">
    <property type="entry name" value="TAT"/>
    <property type="match status" value="1"/>
</dbReference>
<sequence>MQISRRRLLLGLGSTVGAVGASLLKPAWAGAVEAQACDGASPVPTTKPADTGPGKKFGTAGEVQFFPGNTIICHLPPTSATHTEVAIAWQQLQDLTGKTNITWLPPTSYHVTIFEGVVDAVRRPGNWPHGLPLDAPLEECHRYLAERLRQFDLGVTLPLRFVIDDTPRQKIRTAIPLKCIDDAEARKLSDLRNRLSLATGIRQANHDNYEFHSTGGYYVKQFSNCEASTYQKNFQAMLSKLKKKLPIIELGNPEFTQFSDMSHFERQFYLSSRS</sequence>
<protein>
    <submittedName>
        <fullName evidence="3">DUF1868 domain-containing protein</fullName>
    </submittedName>
</protein>
<keyword evidence="4" id="KW-1185">Reference proteome</keyword>
<evidence type="ECO:0000313" key="4">
    <source>
        <dbReference type="Proteomes" id="UP000650424"/>
    </source>
</evidence>
<reference evidence="3 4" key="1">
    <citation type="submission" date="2020-08" db="EMBL/GenBank/DDBJ databases">
        <title>Novel species isolated from subtropical streams in China.</title>
        <authorList>
            <person name="Lu H."/>
        </authorList>
    </citation>
    <scope>NUCLEOTIDE SEQUENCE [LARGE SCALE GENOMIC DNA]</scope>
    <source>
        <strain evidence="3 4">CY18W</strain>
    </source>
</reference>
<dbReference type="InterPro" id="IPR015069">
    <property type="entry name" value="2H-PEstase_DUF1868"/>
</dbReference>
<evidence type="ECO:0000313" key="3">
    <source>
        <dbReference type="EMBL" id="MBC3920405.1"/>
    </source>
</evidence>
<feature type="chain" id="PRO_5045164422" evidence="1">
    <location>
        <begin position="30"/>
        <end position="274"/>
    </location>
</feature>
<gene>
    <name evidence="3" type="ORF">H8L32_23275</name>
</gene>
<dbReference type="RefSeq" id="WP_186949915.1">
    <property type="nucleotide sequence ID" value="NZ_JACOGF010000015.1"/>
</dbReference>
<dbReference type="EMBL" id="JACOGF010000015">
    <property type="protein sequence ID" value="MBC3920405.1"/>
    <property type="molecule type" value="Genomic_DNA"/>
</dbReference>
<feature type="signal peptide" evidence="1">
    <location>
        <begin position="1"/>
        <end position="29"/>
    </location>
</feature>
<dbReference type="Proteomes" id="UP000650424">
    <property type="component" value="Unassembled WGS sequence"/>
</dbReference>
<comment type="caution">
    <text evidence="3">The sequence shown here is derived from an EMBL/GenBank/DDBJ whole genome shotgun (WGS) entry which is preliminary data.</text>
</comment>
<evidence type="ECO:0000259" key="2">
    <source>
        <dbReference type="Pfam" id="PF08975"/>
    </source>
</evidence>
<keyword evidence="1" id="KW-0732">Signal</keyword>
<feature type="domain" description="DUF1868" evidence="2">
    <location>
        <begin position="56"/>
        <end position="170"/>
    </location>
</feature>